<dbReference type="EMBL" id="JAULBC010000007">
    <property type="protein sequence ID" value="MEX6689673.1"/>
    <property type="molecule type" value="Genomic_DNA"/>
</dbReference>
<dbReference type="Pfam" id="PF00578">
    <property type="entry name" value="AhpC-TSA"/>
    <property type="match status" value="1"/>
</dbReference>
<dbReference type="InterPro" id="IPR036249">
    <property type="entry name" value="Thioredoxin-like_sf"/>
</dbReference>
<evidence type="ECO:0000313" key="3">
    <source>
        <dbReference type="EMBL" id="MEX6689673.1"/>
    </source>
</evidence>
<accession>A0ABV3ZM80</accession>
<organism evidence="3 4">
    <name type="scientific">Danxiaibacter flavus</name>
    <dbReference type="NCBI Taxonomy" id="3049108"/>
    <lineage>
        <taxon>Bacteria</taxon>
        <taxon>Pseudomonadati</taxon>
        <taxon>Bacteroidota</taxon>
        <taxon>Chitinophagia</taxon>
        <taxon>Chitinophagales</taxon>
        <taxon>Chitinophagaceae</taxon>
        <taxon>Danxiaibacter</taxon>
    </lineage>
</organism>
<dbReference type="InterPro" id="IPR017937">
    <property type="entry name" value="Thioredoxin_CS"/>
</dbReference>
<evidence type="ECO:0000256" key="1">
    <source>
        <dbReference type="ARBA" id="ARBA00023284"/>
    </source>
</evidence>
<dbReference type="InterPro" id="IPR000866">
    <property type="entry name" value="AhpC/TSA"/>
</dbReference>
<keyword evidence="4" id="KW-1185">Reference proteome</keyword>
<proteinExistence type="predicted"/>
<dbReference type="CDD" id="cd02966">
    <property type="entry name" value="TlpA_like_family"/>
    <property type="match status" value="1"/>
</dbReference>
<dbReference type="Proteomes" id="UP001560573">
    <property type="component" value="Unassembled WGS sequence"/>
</dbReference>
<evidence type="ECO:0000313" key="4">
    <source>
        <dbReference type="Proteomes" id="UP001560573"/>
    </source>
</evidence>
<protein>
    <submittedName>
        <fullName evidence="3">TlpA disulfide reductase family protein</fullName>
    </submittedName>
</protein>
<sequence length="426" mass="49147">MKSLKNIFSYFPALKTASKPVQVGEKAPNIIFKNMLNVPKKRLALEELKDKPVIIVFWQRTCTACLNSMHVLAQLQAQYAWRIIFILCTDDTTAHIEWFLRRRKQLRELALPMCVDMGGRIKKYFPHVQLPHVVWIGEGRRVKAITSVEHLTQANIVELLTTNRLRLPVKQDALHFNVNRSFAENGVAANEGAFYESHLTGHLPGVASQRGYYTDDQYSRIYAVNVSKASLYAIAYRYEEHLHEAQLPVRTVFEEEQDRLHIFPQTNDVFPDHTESLLSYELLLPPQKGFEAEYCAHKLMQKDLDRYFNCTSKMAGLLRDCYEVVPRQQQDPEPSASSYQEETVSEMIFYNRPVSNVINYVCDSFTTPLPLVCDDKTNRMTIRLKKQYDDWTALHKDLTDAGLMLQVAQRHINMLVFSSSQEAPAP</sequence>
<evidence type="ECO:0000259" key="2">
    <source>
        <dbReference type="Pfam" id="PF00578"/>
    </source>
</evidence>
<name>A0ABV3ZM80_9BACT</name>
<comment type="caution">
    <text evidence="3">The sequence shown here is derived from an EMBL/GenBank/DDBJ whole genome shotgun (WGS) entry which is preliminary data.</text>
</comment>
<keyword evidence="1" id="KW-0676">Redox-active center</keyword>
<dbReference type="PROSITE" id="PS00194">
    <property type="entry name" value="THIOREDOXIN_1"/>
    <property type="match status" value="1"/>
</dbReference>
<dbReference type="RefSeq" id="WP_369331082.1">
    <property type="nucleotide sequence ID" value="NZ_JAULBC010000007.1"/>
</dbReference>
<dbReference type="Gene3D" id="3.40.30.10">
    <property type="entry name" value="Glutaredoxin"/>
    <property type="match status" value="1"/>
</dbReference>
<dbReference type="SUPFAM" id="SSF52833">
    <property type="entry name" value="Thioredoxin-like"/>
    <property type="match status" value="1"/>
</dbReference>
<gene>
    <name evidence="3" type="ORF">QTN47_19365</name>
</gene>
<reference evidence="3 4" key="1">
    <citation type="submission" date="2023-07" db="EMBL/GenBank/DDBJ databases">
        <authorList>
            <person name="Lian W.-H."/>
        </authorList>
    </citation>
    <scope>NUCLEOTIDE SEQUENCE [LARGE SCALE GENOMIC DNA]</scope>
    <source>
        <strain evidence="3 4">SYSU DXS3180</strain>
    </source>
</reference>
<feature type="domain" description="Alkyl hydroperoxide reductase subunit C/ Thiol specific antioxidant" evidence="2">
    <location>
        <begin position="23"/>
        <end position="128"/>
    </location>
</feature>